<dbReference type="InParanoid" id="A0A164ZKV7"/>
<gene>
    <name evidence="2" type="ORF">L228DRAFT_241891</name>
</gene>
<dbReference type="OrthoDB" id="2906425at2759"/>
<dbReference type="RefSeq" id="XP_018184777.1">
    <property type="nucleotide sequence ID" value="XM_018331369.1"/>
</dbReference>
<evidence type="ECO:0000313" key="2">
    <source>
        <dbReference type="EMBL" id="KZF19222.1"/>
    </source>
</evidence>
<dbReference type="OMA" id="HHPWFIA"/>
<dbReference type="AlphaFoldDB" id="A0A164ZKV7"/>
<dbReference type="GeneID" id="28896506"/>
<dbReference type="InterPro" id="IPR002575">
    <property type="entry name" value="Aminoglycoside_PTrfase"/>
</dbReference>
<proteinExistence type="predicted"/>
<evidence type="ECO:0000259" key="1">
    <source>
        <dbReference type="Pfam" id="PF01636"/>
    </source>
</evidence>
<accession>A0A164ZKV7</accession>
<dbReference type="PANTHER" id="PTHR21310:SF15">
    <property type="entry name" value="AMINOGLYCOSIDE PHOSPHOTRANSFERASE DOMAIN-CONTAINING PROTEIN"/>
    <property type="match status" value="1"/>
</dbReference>
<dbReference type="EMBL" id="KV407467">
    <property type="protein sequence ID" value="KZF19222.1"/>
    <property type="molecule type" value="Genomic_DNA"/>
</dbReference>
<dbReference type="Gene3D" id="3.90.1200.10">
    <property type="match status" value="1"/>
</dbReference>
<dbReference type="Pfam" id="PF01636">
    <property type="entry name" value="APH"/>
    <property type="match status" value="1"/>
</dbReference>
<feature type="domain" description="Aminoglycoside phosphotransferase" evidence="1">
    <location>
        <begin position="27"/>
        <end position="230"/>
    </location>
</feature>
<name>A0A164ZKV7_XYLHT</name>
<keyword evidence="3" id="KW-1185">Reference proteome</keyword>
<evidence type="ECO:0000313" key="3">
    <source>
        <dbReference type="Proteomes" id="UP000076632"/>
    </source>
</evidence>
<protein>
    <recommendedName>
        <fullName evidence="1">Aminoglycoside phosphotransferase domain-containing protein</fullName>
    </recommendedName>
</protein>
<dbReference type="PANTHER" id="PTHR21310">
    <property type="entry name" value="AMINOGLYCOSIDE PHOSPHOTRANSFERASE-RELATED-RELATED"/>
    <property type="match status" value="1"/>
</dbReference>
<reference evidence="2 3" key="1">
    <citation type="journal article" date="2016" name="Fungal Biol.">
        <title>The genome of Xylona heveae provides a window into fungal endophytism.</title>
        <authorList>
            <person name="Gazis R."/>
            <person name="Kuo A."/>
            <person name="Riley R."/>
            <person name="LaButti K."/>
            <person name="Lipzen A."/>
            <person name="Lin J."/>
            <person name="Amirebrahimi M."/>
            <person name="Hesse C.N."/>
            <person name="Spatafora J.W."/>
            <person name="Henrissat B."/>
            <person name="Hainaut M."/>
            <person name="Grigoriev I.V."/>
            <person name="Hibbett D.S."/>
        </authorList>
    </citation>
    <scope>NUCLEOTIDE SEQUENCE [LARGE SCALE GENOMIC DNA]</scope>
    <source>
        <strain evidence="2 3">TC161</strain>
    </source>
</reference>
<dbReference type="InterPro" id="IPR051678">
    <property type="entry name" value="AGP_Transferase"/>
</dbReference>
<dbReference type="InterPro" id="IPR011009">
    <property type="entry name" value="Kinase-like_dom_sf"/>
</dbReference>
<dbReference type="Proteomes" id="UP000076632">
    <property type="component" value="Unassembled WGS sequence"/>
</dbReference>
<sequence length="373" mass="42126">MTLSIAEIISEVSSILGASFRLPTYPPLRGGSHGVYVIEPEDGYNGKNRCCLRIPLDADAASASTKGTAILKIVKEKLPVLPIPAVIFQSEHYTVMEYLNGEVLKSWNTQSLTKERRRVLLDDLAALLFSLWTFGGQAQVTQGTEHMPTYREYLQNEVDRGLRRTLNGTSSWGHPMYYLYQRVKIDSLVPRPENAPIVATGIKHGDLNAWNVIVDKKGLSGVVDWDTARFVPAPAAIQHPLFIADIPGWRNDNVPGGMTFEEDRAYLEHAIGKLDTNSAPGSGSNSQTSGRIKHLLQTSFERQFFELSLHNWRINDEYIKRRLRFEDMKTNRNAALQQLDDFLSADESMRTLPRVIEVQNRLRNDVNLFEPFV</sequence>
<dbReference type="Gene3D" id="3.30.200.150">
    <property type="match status" value="1"/>
</dbReference>
<dbReference type="SUPFAM" id="SSF56112">
    <property type="entry name" value="Protein kinase-like (PK-like)"/>
    <property type="match status" value="1"/>
</dbReference>
<organism evidence="2 3">
    <name type="scientific">Xylona heveae (strain CBS 132557 / TC161)</name>
    <dbReference type="NCBI Taxonomy" id="1328760"/>
    <lineage>
        <taxon>Eukaryota</taxon>
        <taxon>Fungi</taxon>
        <taxon>Dikarya</taxon>
        <taxon>Ascomycota</taxon>
        <taxon>Pezizomycotina</taxon>
        <taxon>Xylonomycetes</taxon>
        <taxon>Xylonales</taxon>
        <taxon>Xylonaceae</taxon>
        <taxon>Xylona</taxon>
    </lineage>
</organism>